<accession>A0ABR3IQC5</accession>
<keyword evidence="5" id="KW-1185">Reference proteome</keyword>
<protein>
    <recommendedName>
        <fullName evidence="3">Pyrroloquinoline quinone-dependent pyranose dehydrogenase beta-propeller domain-containing protein</fullName>
    </recommendedName>
</protein>
<evidence type="ECO:0000256" key="2">
    <source>
        <dbReference type="SAM" id="SignalP"/>
    </source>
</evidence>
<evidence type="ECO:0000313" key="4">
    <source>
        <dbReference type="EMBL" id="KAL0945504.1"/>
    </source>
</evidence>
<keyword evidence="2" id="KW-0732">Signal</keyword>
<proteinExistence type="predicted"/>
<dbReference type="SUPFAM" id="SSF50952">
    <property type="entry name" value="Soluble quinoprotein glucose dehydrogenase"/>
    <property type="match status" value="1"/>
</dbReference>
<organism evidence="4 5">
    <name type="scientific">Hohenbuehelia grisea</name>
    <dbReference type="NCBI Taxonomy" id="104357"/>
    <lineage>
        <taxon>Eukaryota</taxon>
        <taxon>Fungi</taxon>
        <taxon>Dikarya</taxon>
        <taxon>Basidiomycota</taxon>
        <taxon>Agaricomycotina</taxon>
        <taxon>Agaricomycetes</taxon>
        <taxon>Agaricomycetidae</taxon>
        <taxon>Agaricales</taxon>
        <taxon>Pleurotineae</taxon>
        <taxon>Pleurotaceae</taxon>
        <taxon>Hohenbuehelia</taxon>
    </lineage>
</organism>
<feature type="signal peptide" evidence="2">
    <location>
        <begin position="1"/>
        <end position="16"/>
    </location>
</feature>
<name>A0ABR3IQC5_9AGAR</name>
<dbReference type="EMBL" id="JASNQZ010000018">
    <property type="protein sequence ID" value="KAL0945504.1"/>
    <property type="molecule type" value="Genomic_DNA"/>
</dbReference>
<feature type="chain" id="PRO_5047049512" description="Pyrroloquinoline quinone-dependent pyranose dehydrogenase beta-propeller domain-containing protein" evidence="2">
    <location>
        <begin position="17"/>
        <end position="453"/>
    </location>
</feature>
<feature type="active site" description="Nucleophile" evidence="1">
    <location>
        <position position="244"/>
    </location>
</feature>
<evidence type="ECO:0000256" key="1">
    <source>
        <dbReference type="PROSITE-ProRule" id="PRU10055"/>
    </source>
</evidence>
<comment type="caution">
    <text evidence="4">The sequence shown here is derived from an EMBL/GenBank/DDBJ whole genome shotgun (WGS) entry which is preliminary data.</text>
</comment>
<dbReference type="Pfam" id="PF22807">
    <property type="entry name" value="TrAA12"/>
    <property type="match status" value="1"/>
</dbReference>
<evidence type="ECO:0000259" key="3">
    <source>
        <dbReference type="Pfam" id="PF22807"/>
    </source>
</evidence>
<dbReference type="InterPro" id="IPR018120">
    <property type="entry name" value="Glyco_hydro_1_AS"/>
</dbReference>
<dbReference type="InterPro" id="IPR054539">
    <property type="entry name" value="Beta-prop_PDH"/>
</dbReference>
<sequence>MRLLVLASALFGVVVAQDTFQPLGVPFKGPVKTWSPIAAQVIFSNLTAPRGIVFDSQQNLLVVERGFGVTAFTPTGITSSPTSPSGWIRRVVIKNPNFTHGIEIDGNRLLVSTASQVLAYKYDASTRSASATPVVLVDNLPADGEINTHTLLVEKRNGQTSLLVGTGPLTNIDTTARNAASGRSQVRRFTEAPIIGPVSPSPAPFSWLSGQLVAYGIRNPAGFAFSHEPVIASLNGYPNLYIVENGASIDQVPGFTPKFANDNPADELERVGGTISNLGQYFGFPDCTTLWNPTADTTNLPQYASLPRGAQFSLNLDPIRNDAWCKDTGNNKPPSLSFQAHSVPLDIKFYGPAPTNIRSLPATWSGDAFVSFRGSFNRDPPTGYGVVRVPFPLGASESKLGYSFLIQAADLSVCPGNCIRPVGLAFGKNGQLYVSSDSTGELFVLSQSLLQPV</sequence>
<evidence type="ECO:0000313" key="5">
    <source>
        <dbReference type="Proteomes" id="UP001556367"/>
    </source>
</evidence>
<dbReference type="InterPro" id="IPR011041">
    <property type="entry name" value="Quinoprot_gluc/sorb_DH_b-prop"/>
</dbReference>
<dbReference type="Proteomes" id="UP001556367">
    <property type="component" value="Unassembled WGS sequence"/>
</dbReference>
<feature type="domain" description="Pyrroloquinoline quinone-dependent pyranose dehydrogenase beta-propeller" evidence="3">
    <location>
        <begin position="38"/>
        <end position="447"/>
    </location>
</feature>
<dbReference type="Gene3D" id="2.120.10.30">
    <property type="entry name" value="TolB, C-terminal domain"/>
    <property type="match status" value="1"/>
</dbReference>
<dbReference type="PROSITE" id="PS00572">
    <property type="entry name" value="GLYCOSYL_HYDROL_F1_1"/>
    <property type="match status" value="1"/>
</dbReference>
<gene>
    <name evidence="4" type="ORF">HGRIS_000988</name>
</gene>
<dbReference type="InterPro" id="IPR011042">
    <property type="entry name" value="6-blade_b-propeller_TolB-like"/>
</dbReference>
<reference evidence="5" key="1">
    <citation type="submission" date="2024-06" db="EMBL/GenBank/DDBJ databases">
        <title>Multi-omics analyses provide insights into the biosynthesis of the anticancer antibiotic pleurotin in Hohenbuehelia grisea.</title>
        <authorList>
            <person name="Weaver J.A."/>
            <person name="Alberti F."/>
        </authorList>
    </citation>
    <scope>NUCLEOTIDE SEQUENCE [LARGE SCALE GENOMIC DNA]</scope>
    <source>
        <strain evidence="5">T-177</strain>
    </source>
</reference>